<feature type="domain" description="Helicase C-terminal" evidence="6">
    <location>
        <begin position="316"/>
        <end position="446"/>
    </location>
</feature>
<dbReference type="SMART" id="SM00487">
    <property type="entry name" value="DEXDc"/>
    <property type="match status" value="1"/>
</dbReference>
<dbReference type="InterPro" id="IPR050615">
    <property type="entry name" value="ATP-dep_DNA_Helicase"/>
</dbReference>
<sequence length="446" mass="49941">MVKLSYRRGLLVSDSYAPGLRYDERIGGYVGLPYKYYEVLNYIRESGLTVDDRVLDPIPLQALRAPRIRLRDYQERALEAWKRAGMRGVVVLPTGAGKTLVALAAIQEVGAATIIVVPTIDLLHQWKSAIMRHLSVTPGILGGGESDVAGITVSTYDSAYSRAEELGNRFVLAIFDEVHHLPSPGYMEVAQVLASPYRLGLTATPEREDGRHVLLPDLVGPIVIRVSPAELRGKYLSDYDIKRVYVSLTDDEKSRYESLRARLREDLKRLGVTLRSLEDFHRLLSLAAKNPVARDAVEAWYESVRIAVNSRAKIDSLRKLLAEYSDRKVLIFTRDTEMAYRISREFLVPAVTYKTPKQERLKILELFRKGAYKVIVASSVFDEGVDVPDASVAIVVGGYGTPRQFIQRLGRVLRPAEGKRALLIELVTKGTSDSRLSMRRRSGAEV</sequence>
<dbReference type="Gene3D" id="3.40.50.300">
    <property type="entry name" value="P-loop containing nucleotide triphosphate hydrolases"/>
    <property type="match status" value="2"/>
</dbReference>
<keyword evidence="1" id="KW-0547">Nucleotide-binding</keyword>
<dbReference type="Pfam" id="PF18458">
    <property type="entry name" value="XPB_DRD"/>
    <property type="match status" value="1"/>
</dbReference>
<protein>
    <submittedName>
        <fullName evidence="7">Type III restriction enzyme, res subunit</fullName>
    </submittedName>
</protein>
<dbReference type="SMART" id="SM00490">
    <property type="entry name" value="HELICc"/>
    <property type="match status" value="1"/>
</dbReference>
<dbReference type="Pfam" id="PF00271">
    <property type="entry name" value="Helicase_C"/>
    <property type="match status" value="1"/>
</dbReference>
<keyword evidence="3" id="KW-0347">Helicase</keyword>
<dbReference type="PROSITE" id="PS51192">
    <property type="entry name" value="HELICASE_ATP_BIND_1"/>
    <property type="match status" value="1"/>
</dbReference>
<gene>
    <name evidence="7" type="ordered locus">ASAC_0906</name>
</gene>
<dbReference type="FunCoup" id="D9Q1X4">
    <property type="interactions" value="27"/>
</dbReference>
<evidence type="ECO:0000259" key="5">
    <source>
        <dbReference type="PROSITE" id="PS51192"/>
    </source>
</evidence>
<dbReference type="InterPro" id="IPR014001">
    <property type="entry name" value="Helicase_ATP-bd"/>
</dbReference>
<dbReference type="OrthoDB" id="11644at2157"/>
<dbReference type="InterPro" id="IPR040699">
    <property type="entry name" value="XPB_DRD"/>
</dbReference>
<dbReference type="GeneID" id="9499145"/>
<dbReference type="EMBL" id="CP001742">
    <property type="protein sequence ID" value="ADL19312.1"/>
    <property type="molecule type" value="Genomic_DNA"/>
</dbReference>
<dbReference type="HOGENOM" id="CLU_008213_6_0_2"/>
<dbReference type="GO" id="GO:0140097">
    <property type="term" value="F:catalytic activity, acting on DNA"/>
    <property type="evidence" value="ECO:0007669"/>
    <property type="project" value="UniProtKB-ARBA"/>
</dbReference>
<dbReference type="InterPro" id="IPR001650">
    <property type="entry name" value="Helicase_C-like"/>
</dbReference>
<dbReference type="PANTHER" id="PTHR11274:SF0">
    <property type="entry name" value="GENERAL TRANSCRIPTION AND DNA REPAIR FACTOR IIH HELICASE SUBUNIT XPB"/>
    <property type="match status" value="1"/>
</dbReference>
<dbReference type="RefSeq" id="WP_013266824.1">
    <property type="nucleotide sequence ID" value="NC_014374.1"/>
</dbReference>
<dbReference type="InterPro" id="IPR027417">
    <property type="entry name" value="P-loop_NTPase"/>
</dbReference>
<dbReference type="eggNOG" id="arCOG00874">
    <property type="taxonomic scope" value="Archaea"/>
</dbReference>
<dbReference type="Proteomes" id="UP000000346">
    <property type="component" value="Chromosome"/>
</dbReference>
<organism evidence="7 8">
    <name type="scientific">Acidilobus saccharovorans (strain DSM 16705 / JCM 18335 / VKM B-2471 / 345-15)</name>
    <dbReference type="NCBI Taxonomy" id="666510"/>
    <lineage>
        <taxon>Archaea</taxon>
        <taxon>Thermoproteota</taxon>
        <taxon>Thermoprotei</taxon>
        <taxon>Acidilobales</taxon>
        <taxon>Acidilobaceae</taxon>
        <taxon>Acidilobus</taxon>
    </lineage>
</organism>
<dbReference type="PANTHER" id="PTHR11274">
    <property type="entry name" value="RAD25/XP-B DNA REPAIR HELICASE"/>
    <property type="match status" value="1"/>
</dbReference>
<dbReference type="PROSITE" id="PS51194">
    <property type="entry name" value="HELICASE_CTER"/>
    <property type="match status" value="1"/>
</dbReference>
<feature type="domain" description="Helicase ATP-binding" evidence="5">
    <location>
        <begin position="79"/>
        <end position="223"/>
    </location>
</feature>
<dbReference type="STRING" id="666510.ASAC_0906"/>
<keyword evidence="4" id="KW-0067">ATP-binding</keyword>
<name>D9Q1X4_ACIS3</name>
<evidence type="ECO:0000256" key="4">
    <source>
        <dbReference type="ARBA" id="ARBA00022840"/>
    </source>
</evidence>
<evidence type="ECO:0000313" key="8">
    <source>
        <dbReference type="Proteomes" id="UP000000346"/>
    </source>
</evidence>
<evidence type="ECO:0000256" key="3">
    <source>
        <dbReference type="ARBA" id="ARBA00022806"/>
    </source>
</evidence>
<accession>D9Q1X4</accession>
<dbReference type="GO" id="GO:0003677">
    <property type="term" value="F:DNA binding"/>
    <property type="evidence" value="ECO:0007669"/>
    <property type="project" value="InterPro"/>
</dbReference>
<dbReference type="CDD" id="cd17926">
    <property type="entry name" value="DEXHc_RE"/>
    <property type="match status" value="1"/>
</dbReference>
<dbReference type="GO" id="GO:0005524">
    <property type="term" value="F:ATP binding"/>
    <property type="evidence" value="ECO:0007669"/>
    <property type="project" value="UniProtKB-KW"/>
</dbReference>
<dbReference type="Pfam" id="PF04851">
    <property type="entry name" value="ResIII"/>
    <property type="match status" value="1"/>
</dbReference>
<dbReference type="AlphaFoldDB" id="D9Q1X4"/>
<dbReference type="GO" id="GO:0004386">
    <property type="term" value="F:helicase activity"/>
    <property type="evidence" value="ECO:0007669"/>
    <property type="project" value="UniProtKB-KW"/>
</dbReference>
<dbReference type="KEGG" id="asc:ASAC_0906"/>
<dbReference type="Gene3D" id="3.40.1170.30">
    <property type="match status" value="1"/>
</dbReference>
<evidence type="ECO:0000259" key="6">
    <source>
        <dbReference type="PROSITE" id="PS51194"/>
    </source>
</evidence>
<keyword evidence="8" id="KW-1185">Reference proteome</keyword>
<evidence type="ECO:0000313" key="7">
    <source>
        <dbReference type="EMBL" id="ADL19312.1"/>
    </source>
</evidence>
<evidence type="ECO:0000256" key="2">
    <source>
        <dbReference type="ARBA" id="ARBA00022801"/>
    </source>
</evidence>
<keyword evidence="2" id="KW-0378">Hydrolase</keyword>
<dbReference type="InterPro" id="IPR006935">
    <property type="entry name" value="Helicase/UvrB_N"/>
</dbReference>
<dbReference type="InParanoid" id="D9Q1X4"/>
<proteinExistence type="predicted"/>
<dbReference type="SUPFAM" id="SSF52540">
    <property type="entry name" value="P-loop containing nucleoside triphosphate hydrolases"/>
    <property type="match status" value="1"/>
</dbReference>
<evidence type="ECO:0000256" key="1">
    <source>
        <dbReference type="ARBA" id="ARBA00022741"/>
    </source>
</evidence>
<dbReference type="GO" id="GO:0016787">
    <property type="term" value="F:hydrolase activity"/>
    <property type="evidence" value="ECO:0007669"/>
    <property type="project" value="UniProtKB-KW"/>
</dbReference>
<reference evidence="7 8" key="1">
    <citation type="journal article" date="2010" name="Appl. Environ. Microbiol.">
        <title>The genome sequence of the crenarchaeon Acidilobus saccharovorans supports a new order, Acidilobales, and suggests an important ecological role in terrestrial acidic hot springs.</title>
        <authorList>
            <person name="Mardanov A.V."/>
            <person name="Svetlitchnyi V.A."/>
            <person name="Beletsky A.V."/>
            <person name="Prokofeva M.I."/>
            <person name="Bonch-Osmolovskaya E.A."/>
            <person name="Ravin N.V."/>
            <person name="Skryabin K.G."/>
        </authorList>
    </citation>
    <scope>NUCLEOTIDE SEQUENCE [LARGE SCALE GENOMIC DNA]</scope>
    <source>
        <strain evidence="8">DSM 16705 / JCM 18335 / VKM B-2471 / 345-15</strain>
    </source>
</reference>